<accession>A0A937ADX9</accession>
<feature type="domain" description="Activator of Hsp90 ATPase homologue 1/2-like C-terminal" evidence="2">
    <location>
        <begin position="13"/>
        <end position="134"/>
    </location>
</feature>
<evidence type="ECO:0000313" key="3">
    <source>
        <dbReference type="EMBL" id="MBL0764926.1"/>
    </source>
</evidence>
<reference evidence="3" key="1">
    <citation type="submission" date="2021-01" db="EMBL/GenBank/DDBJ databases">
        <title>Marivirga sp. nov., isolated from intertidal surface sediments.</title>
        <authorList>
            <person name="Zhang M."/>
        </authorList>
    </citation>
    <scope>NUCLEOTIDE SEQUENCE</scope>
    <source>
        <strain evidence="3">SM1354</strain>
    </source>
</reference>
<name>A0A937ADX9_9BACT</name>
<dbReference type="InterPro" id="IPR013538">
    <property type="entry name" value="ASHA1/2-like_C"/>
</dbReference>
<dbReference type="EMBL" id="JAERQG010000001">
    <property type="protein sequence ID" value="MBL0764926.1"/>
    <property type="molecule type" value="Genomic_DNA"/>
</dbReference>
<protein>
    <submittedName>
        <fullName evidence="3">SRPBCC family protein</fullName>
    </submittedName>
</protein>
<dbReference type="CDD" id="cd08897">
    <property type="entry name" value="SRPBCC_CalC_Aha1-like_4"/>
    <property type="match status" value="1"/>
</dbReference>
<keyword evidence="4" id="KW-1185">Reference proteome</keyword>
<dbReference type="RefSeq" id="WP_201918952.1">
    <property type="nucleotide sequence ID" value="NZ_JAERQG010000001.1"/>
</dbReference>
<dbReference type="Pfam" id="PF08327">
    <property type="entry name" value="AHSA1"/>
    <property type="match status" value="1"/>
</dbReference>
<comment type="caution">
    <text evidence="3">The sequence shown here is derived from an EMBL/GenBank/DDBJ whole genome shotgun (WGS) entry which is preliminary data.</text>
</comment>
<evidence type="ECO:0000313" key="4">
    <source>
        <dbReference type="Proteomes" id="UP000642920"/>
    </source>
</evidence>
<sequence length="136" mass="15956">MKTVTVQNTINRKVNQVWELWTTPEHIKNWNFATPEWHCPKAEHDLKVGGKLNYHMAAKDGSMAFDYTATFTRLEPNKLMEYKLDDGRKVTISFSEIGDKTEVIETFEVEDENSVEMQRQGWHAILDNFKKYVESK</sequence>
<dbReference type="AlphaFoldDB" id="A0A937ADX9"/>
<organism evidence="3 4">
    <name type="scientific">Marivirga atlantica</name>
    <dbReference type="NCBI Taxonomy" id="1548457"/>
    <lineage>
        <taxon>Bacteria</taxon>
        <taxon>Pseudomonadati</taxon>
        <taxon>Bacteroidota</taxon>
        <taxon>Cytophagia</taxon>
        <taxon>Cytophagales</taxon>
        <taxon>Marivirgaceae</taxon>
        <taxon>Marivirga</taxon>
    </lineage>
</organism>
<dbReference type="Proteomes" id="UP000642920">
    <property type="component" value="Unassembled WGS sequence"/>
</dbReference>
<dbReference type="Gene3D" id="3.30.530.20">
    <property type="match status" value="1"/>
</dbReference>
<comment type="similarity">
    <text evidence="1">Belongs to the AHA1 family.</text>
</comment>
<dbReference type="InterPro" id="IPR023393">
    <property type="entry name" value="START-like_dom_sf"/>
</dbReference>
<gene>
    <name evidence="3" type="ORF">JKP34_06665</name>
</gene>
<dbReference type="SUPFAM" id="SSF55961">
    <property type="entry name" value="Bet v1-like"/>
    <property type="match status" value="1"/>
</dbReference>
<proteinExistence type="inferred from homology"/>
<evidence type="ECO:0000256" key="1">
    <source>
        <dbReference type="ARBA" id="ARBA00006817"/>
    </source>
</evidence>
<evidence type="ECO:0000259" key="2">
    <source>
        <dbReference type="Pfam" id="PF08327"/>
    </source>
</evidence>